<name>X1KFC4_9ZZZZ</name>
<dbReference type="EMBL" id="BARU01043384">
    <property type="protein sequence ID" value="GAH80763.1"/>
    <property type="molecule type" value="Genomic_DNA"/>
</dbReference>
<reference evidence="1" key="1">
    <citation type="journal article" date="2014" name="Front. Microbiol.">
        <title>High frequency of phylogenetically diverse reductive dehalogenase-homologous genes in deep subseafloor sedimentary metagenomes.</title>
        <authorList>
            <person name="Kawai M."/>
            <person name="Futagami T."/>
            <person name="Toyoda A."/>
            <person name="Takaki Y."/>
            <person name="Nishi S."/>
            <person name="Hori S."/>
            <person name="Arai W."/>
            <person name="Tsubouchi T."/>
            <person name="Morono Y."/>
            <person name="Uchiyama I."/>
            <person name="Ito T."/>
            <person name="Fujiyama A."/>
            <person name="Inagaki F."/>
            <person name="Takami H."/>
        </authorList>
    </citation>
    <scope>NUCLEOTIDE SEQUENCE</scope>
    <source>
        <strain evidence="1">Expedition CK06-06</strain>
    </source>
</reference>
<sequence>MLDNNVLASDEFPRIIAEIRSAGFESGAKYVLSKNGKKTHLSRYVDFNQGIDARLLTKEKMRLLSEIAVDPFRIAFDDIEHKNIYLEKVRLAADYGIKRLSNYLLFNFNDTPEDFYERLMVNLELNEEFERRGCKSRIWSFP</sequence>
<evidence type="ECO:0000313" key="1">
    <source>
        <dbReference type="EMBL" id="GAH80763.1"/>
    </source>
</evidence>
<gene>
    <name evidence="1" type="ORF">S03H2_66446</name>
</gene>
<accession>X1KFC4</accession>
<feature type="non-terminal residue" evidence="1">
    <location>
        <position position="142"/>
    </location>
</feature>
<organism evidence="1">
    <name type="scientific">marine sediment metagenome</name>
    <dbReference type="NCBI Taxonomy" id="412755"/>
    <lineage>
        <taxon>unclassified sequences</taxon>
        <taxon>metagenomes</taxon>
        <taxon>ecological metagenomes</taxon>
    </lineage>
</organism>
<proteinExistence type="predicted"/>
<protein>
    <submittedName>
        <fullName evidence="1">Uncharacterized protein</fullName>
    </submittedName>
</protein>
<dbReference type="AlphaFoldDB" id="X1KFC4"/>
<comment type="caution">
    <text evidence="1">The sequence shown here is derived from an EMBL/GenBank/DDBJ whole genome shotgun (WGS) entry which is preliminary data.</text>
</comment>